<keyword evidence="1" id="KW-0472">Membrane</keyword>
<organism evidence="2 3">
    <name type="scientific">Leucobacter chromiireducens subsp. chromiireducens</name>
    <dbReference type="NCBI Taxonomy" id="660067"/>
    <lineage>
        <taxon>Bacteria</taxon>
        <taxon>Bacillati</taxon>
        <taxon>Actinomycetota</taxon>
        <taxon>Actinomycetes</taxon>
        <taxon>Micrococcales</taxon>
        <taxon>Microbacteriaceae</taxon>
        <taxon>Leucobacter</taxon>
    </lineage>
</organism>
<reference evidence="2 3" key="1">
    <citation type="submission" date="2018-09" db="EMBL/GenBank/DDBJ databases">
        <title>Comparative genomics of Leucobacter spp.</title>
        <authorList>
            <person name="Reis A.C."/>
            <person name="Kolvenbach B.A."/>
            <person name="Corvini P.F.X."/>
            <person name="Nunes O.C."/>
        </authorList>
    </citation>
    <scope>NUCLEOTIDE SEQUENCE [LARGE SCALE GENOMIC DNA]</scope>
    <source>
        <strain evidence="2 3">L-1</strain>
    </source>
</reference>
<name>A0ABS1SP07_9MICO</name>
<gene>
    <name evidence="2" type="ORF">D3226_07615</name>
</gene>
<dbReference type="RefSeq" id="WP_202381876.1">
    <property type="nucleotide sequence ID" value="NZ_BAAAMA010000002.1"/>
</dbReference>
<sequence>MNATNRGLNRAILFTVGILMIGLGGAMLLAMWWPVAGELWLRWSATGREWLVGAEQASRLAAATTVSWLTIAILVLLLVMVTIAVVVIARLGGGRSNVVIREDAGTGVRGSVTIRQEFVADAVTQSLASYDEILSSKVNARRLRGADILHVSVTPRQNVSPADVSETLAELIDRLGVLMGQEIPTIVTIQAGIRSRLAADKSRVN</sequence>
<dbReference type="Proteomes" id="UP001646141">
    <property type="component" value="Unassembled WGS sequence"/>
</dbReference>
<evidence type="ECO:0000313" key="3">
    <source>
        <dbReference type="Proteomes" id="UP001646141"/>
    </source>
</evidence>
<evidence type="ECO:0008006" key="4">
    <source>
        <dbReference type="Google" id="ProtNLM"/>
    </source>
</evidence>
<accession>A0ABS1SP07</accession>
<feature type="transmembrane region" description="Helical" evidence="1">
    <location>
        <begin position="68"/>
        <end position="91"/>
    </location>
</feature>
<evidence type="ECO:0000256" key="1">
    <source>
        <dbReference type="SAM" id="Phobius"/>
    </source>
</evidence>
<keyword evidence="1" id="KW-1133">Transmembrane helix</keyword>
<keyword evidence="1" id="KW-0812">Transmembrane</keyword>
<feature type="transmembrane region" description="Helical" evidence="1">
    <location>
        <begin position="12"/>
        <end position="33"/>
    </location>
</feature>
<dbReference type="EMBL" id="QYAD01000002">
    <property type="protein sequence ID" value="MBL3689828.1"/>
    <property type="molecule type" value="Genomic_DNA"/>
</dbReference>
<keyword evidence="3" id="KW-1185">Reference proteome</keyword>
<proteinExistence type="predicted"/>
<comment type="caution">
    <text evidence="2">The sequence shown here is derived from an EMBL/GenBank/DDBJ whole genome shotgun (WGS) entry which is preliminary data.</text>
</comment>
<evidence type="ECO:0000313" key="2">
    <source>
        <dbReference type="EMBL" id="MBL3689828.1"/>
    </source>
</evidence>
<protein>
    <recommendedName>
        <fullName evidence="4">Alkaline shock response membrane anchor protein AmaP</fullName>
    </recommendedName>
</protein>